<keyword evidence="2" id="KW-0479">Metal-binding</keyword>
<dbReference type="Gene3D" id="3.40.140.10">
    <property type="entry name" value="Cytidine Deaminase, domain 2"/>
    <property type="match status" value="1"/>
</dbReference>
<evidence type="ECO:0000256" key="5">
    <source>
        <dbReference type="ARBA" id="ARBA00023049"/>
    </source>
</evidence>
<organism evidence="8 9">
    <name type="scientific">Paractinoplanes brasiliensis</name>
    <dbReference type="NCBI Taxonomy" id="52695"/>
    <lineage>
        <taxon>Bacteria</taxon>
        <taxon>Bacillati</taxon>
        <taxon>Actinomycetota</taxon>
        <taxon>Actinomycetes</taxon>
        <taxon>Micromonosporales</taxon>
        <taxon>Micromonosporaceae</taxon>
        <taxon>Paractinoplanes</taxon>
    </lineage>
</organism>
<feature type="region of interest" description="Disordered" evidence="6">
    <location>
        <begin position="216"/>
        <end position="276"/>
    </location>
</feature>
<keyword evidence="1" id="KW-0645">Protease</keyword>
<evidence type="ECO:0000313" key="9">
    <source>
        <dbReference type="Proteomes" id="UP000294901"/>
    </source>
</evidence>
<dbReference type="InterPro" id="IPR037518">
    <property type="entry name" value="MPN"/>
</dbReference>
<feature type="compositionally biased region" description="Basic and acidic residues" evidence="6">
    <location>
        <begin position="159"/>
        <end position="169"/>
    </location>
</feature>
<dbReference type="GO" id="GO:0006508">
    <property type="term" value="P:proteolysis"/>
    <property type="evidence" value="ECO:0007669"/>
    <property type="project" value="UniProtKB-KW"/>
</dbReference>
<dbReference type="EMBL" id="SNWR01000001">
    <property type="protein sequence ID" value="TDO42100.1"/>
    <property type="molecule type" value="Genomic_DNA"/>
</dbReference>
<feature type="compositionally biased region" description="Low complexity" evidence="6">
    <location>
        <begin position="216"/>
        <end position="227"/>
    </location>
</feature>
<evidence type="ECO:0000256" key="4">
    <source>
        <dbReference type="ARBA" id="ARBA00022833"/>
    </source>
</evidence>
<evidence type="ECO:0000256" key="2">
    <source>
        <dbReference type="ARBA" id="ARBA00022723"/>
    </source>
</evidence>
<reference evidence="8 9" key="1">
    <citation type="submission" date="2019-03" db="EMBL/GenBank/DDBJ databases">
        <title>Sequencing the genomes of 1000 actinobacteria strains.</title>
        <authorList>
            <person name="Klenk H.-P."/>
        </authorList>
    </citation>
    <scope>NUCLEOTIDE SEQUENCE [LARGE SCALE GENOMIC DNA]</scope>
    <source>
        <strain evidence="8 9">DSM 43805</strain>
    </source>
</reference>
<protein>
    <submittedName>
        <fullName evidence="8">JAB domain-containing protein similar to deubiquitination enzymes</fullName>
    </submittedName>
</protein>
<feature type="region of interest" description="Disordered" evidence="6">
    <location>
        <begin position="144"/>
        <end position="176"/>
    </location>
</feature>
<feature type="compositionally biased region" description="Polar residues" evidence="6">
    <location>
        <begin position="241"/>
        <end position="251"/>
    </location>
</feature>
<name>A0A4R6JZ15_9ACTN</name>
<dbReference type="Proteomes" id="UP000294901">
    <property type="component" value="Unassembled WGS sequence"/>
</dbReference>
<dbReference type="InterPro" id="IPR050242">
    <property type="entry name" value="JAMM_MPN+_peptidase_M67A"/>
</dbReference>
<comment type="caution">
    <text evidence="8">The sequence shown here is derived from an EMBL/GenBank/DDBJ whole genome shotgun (WGS) entry which is preliminary data.</text>
</comment>
<keyword evidence="5" id="KW-0482">Metalloprotease</keyword>
<proteinExistence type="predicted"/>
<dbReference type="AlphaFoldDB" id="A0A4R6JZ15"/>
<evidence type="ECO:0000256" key="3">
    <source>
        <dbReference type="ARBA" id="ARBA00022801"/>
    </source>
</evidence>
<feature type="domain" description="MPN" evidence="7">
    <location>
        <begin position="10"/>
        <end position="149"/>
    </location>
</feature>
<dbReference type="InterPro" id="IPR028090">
    <property type="entry name" value="JAB_dom_prok"/>
</dbReference>
<evidence type="ECO:0000256" key="6">
    <source>
        <dbReference type="SAM" id="MobiDB-lite"/>
    </source>
</evidence>
<dbReference type="OrthoDB" id="3292458at2"/>
<dbReference type="GO" id="GO:0008237">
    <property type="term" value="F:metallopeptidase activity"/>
    <property type="evidence" value="ECO:0007669"/>
    <property type="project" value="UniProtKB-KW"/>
</dbReference>
<evidence type="ECO:0000256" key="1">
    <source>
        <dbReference type="ARBA" id="ARBA00022670"/>
    </source>
</evidence>
<gene>
    <name evidence="8" type="ORF">C8E87_5863</name>
</gene>
<dbReference type="Pfam" id="PF14464">
    <property type="entry name" value="Prok-JAB"/>
    <property type="match status" value="1"/>
</dbReference>
<dbReference type="SUPFAM" id="SSF102712">
    <property type="entry name" value="JAB1/MPN domain"/>
    <property type="match status" value="1"/>
</dbReference>
<dbReference type="GO" id="GO:0046872">
    <property type="term" value="F:metal ion binding"/>
    <property type="evidence" value="ECO:0007669"/>
    <property type="project" value="UniProtKB-KW"/>
</dbReference>
<keyword evidence="9" id="KW-1185">Reference proteome</keyword>
<keyword evidence="3" id="KW-0378">Hydrolase</keyword>
<dbReference type="PANTHER" id="PTHR10410">
    <property type="entry name" value="EUKARYOTIC TRANSLATION INITIATION FACTOR 3 -RELATED"/>
    <property type="match status" value="1"/>
</dbReference>
<evidence type="ECO:0000313" key="8">
    <source>
        <dbReference type="EMBL" id="TDO42100.1"/>
    </source>
</evidence>
<dbReference type="PROSITE" id="PS50249">
    <property type="entry name" value="MPN"/>
    <property type="match status" value="1"/>
</dbReference>
<evidence type="ECO:0000259" key="7">
    <source>
        <dbReference type="PROSITE" id="PS50249"/>
    </source>
</evidence>
<sequence length="276" mass="29313">MQPGDERPRVQFEPGLARTLVAFLRQLGPVERGGVLLGRRDEGTTQVSLAVFPPQLAHASSHCAFAVNAIEILHNASDTIEADGVLRPVEKIVGWVHTHPRIGLYLSNTDVTTFAAWTQLDPAAVAVVVDPYQPGDDVDRIGWWSAPDRDAPVEPGPRTADRQSIREVEPAPEDTLSWTGSAQLAEAVEREGNGGCWEIVSTTGVHSIFPAPQVEAVPPSEAAAEPDVLTEPDVAPESDVTPESNVASESQVADESDVAAESGIGPDSKVVDEEAG</sequence>
<accession>A0A4R6JZ15</accession>
<dbReference type="RefSeq" id="WP_133876035.1">
    <property type="nucleotide sequence ID" value="NZ_BOMD01000095.1"/>
</dbReference>
<keyword evidence="4" id="KW-0862">Zinc</keyword>